<comment type="similarity">
    <text evidence="2 7">Belongs to the cytochrome P450 family.</text>
</comment>
<dbReference type="InterPro" id="IPR036396">
    <property type="entry name" value="Cyt_P450_sf"/>
</dbReference>
<evidence type="ECO:0000313" key="9">
    <source>
        <dbReference type="EMBL" id="EXL68059.1"/>
    </source>
</evidence>
<dbReference type="GO" id="GO:0004497">
    <property type="term" value="F:monooxygenase activity"/>
    <property type="evidence" value="ECO:0007669"/>
    <property type="project" value="UniProtKB-KW"/>
</dbReference>
<dbReference type="Proteomes" id="UP000030676">
    <property type="component" value="Unassembled WGS sequence"/>
</dbReference>
<keyword evidence="5 6" id="KW-0408">Iron</keyword>
<dbReference type="Gene3D" id="1.10.630.10">
    <property type="entry name" value="Cytochrome P450"/>
    <property type="match status" value="1"/>
</dbReference>
<evidence type="ECO:0000256" key="7">
    <source>
        <dbReference type="RuleBase" id="RU000461"/>
    </source>
</evidence>
<keyword evidence="8" id="KW-0472">Membrane</keyword>
<keyword evidence="8" id="KW-0812">Transmembrane</keyword>
<accession>X0I443</accession>
<evidence type="ECO:0000256" key="6">
    <source>
        <dbReference type="PIRSR" id="PIRSR602401-1"/>
    </source>
</evidence>
<dbReference type="PRINTS" id="PR00463">
    <property type="entry name" value="EP450I"/>
</dbReference>
<dbReference type="OrthoDB" id="1470350at2759"/>
<sequence>MALLLPYWLMTMGLLSVFYLIQSIIYNLYFHPFRNYPGPILAKISLIWSRRANIHGLKYMKIHEAHQRYGPVVRIAPNELSFADPSAVRDIYMTDAFQKEENFYFSKRGYEEEHLFSFRNPDAHNQRRKLLARGYSQGSLLSIEKEIAAKIKTFLDLLATKATDGNAVDVHSFVHLLSFDVVYRLLFGDDPKSLELGGEHKALSYFRAWRPLFTYKEFWPQLEKFGIYLPGSLGDNFRKVKAWKEYSVELIKKSRQNNVVTPFFRSVLYGEKDGYLGRPLTDSEVAEECMSGMFGGTGTTANTFVFLLWATLQHPEVVEKLKSELRYTFSSADSVIDYQTCARLPYLQAVINEALRKYPTIVAIMPRIAKRDTTVASIQIPKGTVVGIQNYTIHRWEPAFPEPESFLPERWLDGKNSELRKEAFVPFSVGPRRCIGMNLAQMELSKLVAAFFLRFDATIDPSMRPEDMRMFDSFSAGPVGRKLLVRLKEEPIQI</sequence>
<evidence type="ECO:0000256" key="1">
    <source>
        <dbReference type="ARBA" id="ARBA00001971"/>
    </source>
</evidence>
<keyword evidence="3 6" id="KW-0349">Heme</keyword>
<dbReference type="EMBL" id="JH658941">
    <property type="protein sequence ID" value="EXL68059.1"/>
    <property type="molecule type" value="Genomic_DNA"/>
</dbReference>
<dbReference type="SUPFAM" id="SSF48264">
    <property type="entry name" value="Cytochrome P450"/>
    <property type="match status" value="1"/>
</dbReference>
<keyword evidence="7" id="KW-0560">Oxidoreductase</keyword>
<reference evidence="9" key="2">
    <citation type="submission" date="2012-05" db="EMBL/GenBank/DDBJ databases">
        <title>The Genome Annotation of Fusarium oxysporum PHW808.</title>
        <authorList>
            <consortium name="The Broad Institute Genomics Platform"/>
            <person name="Ma L.-J."/>
            <person name="Corby-Kistler H."/>
            <person name="Broz K."/>
            <person name="Gale L.R."/>
            <person name="Jonkers W."/>
            <person name="O'Donnell K."/>
            <person name="Ploetz R."/>
            <person name="Steinberg C."/>
            <person name="Schwartz D.C."/>
            <person name="VanEtten H."/>
            <person name="Zhou S."/>
            <person name="Young S.K."/>
            <person name="Zeng Q."/>
            <person name="Gargeya S."/>
            <person name="Fitzgerald M."/>
            <person name="Abouelleil A."/>
            <person name="Alvarado L."/>
            <person name="Chapman S.B."/>
            <person name="Gainer-Dewar J."/>
            <person name="Goldberg J."/>
            <person name="Griggs A."/>
            <person name="Gujja S."/>
            <person name="Hansen M."/>
            <person name="Howarth C."/>
            <person name="Imamovic A."/>
            <person name="Ireland A."/>
            <person name="Larimer J."/>
            <person name="McCowan C."/>
            <person name="Murphy C."/>
            <person name="Pearson M."/>
            <person name="Poon T.W."/>
            <person name="Priest M."/>
            <person name="Roberts A."/>
            <person name="Saif S."/>
            <person name="Shea T."/>
            <person name="Sykes S."/>
            <person name="Wortman J."/>
            <person name="Nusbaum C."/>
            <person name="Birren B."/>
        </authorList>
    </citation>
    <scope>NUCLEOTIDE SEQUENCE</scope>
    <source>
        <strain evidence="9">54008</strain>
    </source>
</reference>
<proteinExistence type="inferred from homology"/>
<dbReference type="PANTHER" id="PTHR24305">
    <property type="entry name" value="CYTOCHROME P450"/>
    <property type="match status" value="1"/>
</dbReference>
<evidence type="ECO:0000256" key="5">
    <source>
        <dbReference type="ARBA" id="ARBA00023004"/>
    </source>
</evidence>
<dbReference type="InterPro" id="IPR002401">
    <property type="entry name" value="Cyt_P450_E_grp-I"/>
</dbReference>
<dbReference type="GO" id="GO:0005506">
    <property type="term" value="F:iron ion binding"/>
    <property type="evidence" value="ECO:0007669"/>
    <property type="project" value="InterPro"/>
</dbReference>
<dbReference type="InterPro" id="IPR017972">
    <property type="entry name" value="Cyt_P450_CS"/>
</dbReference>
<evidence type="ECO:0000256" key="4">
    <source>
        <dbReference type="ARBA" id="ARBA00022723"/>
    </source>
</evidence>
<dbReference type="PROSITE" id="PS00086">
    <property type="entry name" value="CYTOCHROME_P450"/>
    <property type="match status" value="1"/>
</dbReference>
<reference evidence="9" key="1">
    <citation type="submission" date="2011-11" db="EMBL/GenBank/DDBJ databases">
        <title>The Genome Sequence of Fusarium oxysporum PHW808.</title>
        <authorList>
            <consortium name="The Broad Institute Genome Sequencing Platform"/>
            <person name="Ma L.-J."/>
            <person name="Gale L.R."/>
            <person name="Schwartz D.C."/>
            <person name="Zhou S."/>
            <person name="Corby-Kistler H."/>
            <person name="Young S.K."/>
            <person name="Zeng Q."/>
            <person name="Gargeya S."/>
            <person name="Fitzgerald M."/>
            <person name="Haas B."/>
            <person name="Abouelleil A."/>
            <person name="Alvarado L."/>
            <person name="Arachchi H.M."/>
            <person name="Berlin A."/>
            <person name="Brown A."/>
            <person name="Chapman S.B."/>
            <person name="Chen Z."/>
            <person name="Dunbar C."/>
            <person name="Freedman E."/>
            <person name="Gearin G."/>
            <person name="Goldberg J."/>
            <person name="Griggs A."/>
            <person name="Gujja S."/>
            <person name="Heiman D."/>
            <person name="Howarth C."/>
            <person name="Larson L."/>
            <person name="Lui A."/>
            <person name="MacDonald P.J.P."/>
            <person name="Montmayeur A."/>
            <person name="Murphy C."/>
            <person name="Neiman D."/>
            <person name="Pearson M."/>
            <person name="Priest M."/>
            <person name="Roberts A."/>
            <person name="Saif S."/>
            <person name="Shea T."/>
            <person name="Shenoy N."/>
            <person name="Sisk P."/>
            <person name="Stolte C."/>
            <person name="Sykes S."/>
            <person name="Wortman J."/>
            <person name="Nusbaum C."/>
            <person name="Birren B."/>
        </authorList>
    </citation>
    <scope>NUCLEOTIDE SEQUENCE [LARGE SCALE GENOMIC DNA]</scope>
    <source>
        <strain evidence="9">54008</strain>
    </source>
</reference>
<organism evidence="9">
    <name type="scientific">Fusarium oxysporum f. sp. conglutinans race 2 54008</name>
    <dbReference type="NCBI Taxonomy" id="1089457"/>
    <lineage>
        <taxon>Eukaryota</taxon>
        <taxon>Fungi</taxon>
        <taxon>Dikarya</taxon>
        <taxon>Ascomycota</taxon>
        <taxon>Pezizomycotina</taxon>
        <taxon>Sordariomycetes</taxon>
        <taxon>Hypocreomycetidae</taxon>
        <taxon>Hypocreales</taxon>
        <taxon>Nectriaceae</taxon>
        <taxon>Fusarium</taxon>
        <taxon>Fusarium oxysporum species complex</taxon>
    </lineage>
</organism>
<gene>
    <name evidence="9" type="ORF">FOPG_15856</name>
</gene>
<dbReference type="InterPro" id="IPR050121">
    <property type="entry name" value="Cytochrome_P450_monoxygenase"/>
</dbReference>
<dbReference type="GO" id="GO:0020037">
    <property type="term" value="F:heme binding"/>
    <property type="evidence" value="ECO:0007669"/>
    <property type="project" value="InterPro"/>
</dbReference>
<dbReference type="InterPro" id="IPR001128">
    <property type="entry name" value="Cyt_P450"/>
</dbReference>
<dbReference type="GO" id="GO:0016705">
    <property type="term" value="F:oxidoreductase activity, acting on paired donors, with incorporation or reduction of molecular oxygen"/>
    <property type="evidence" value="ECO:0007669"/>
    <property type="project" value="InterPro"/>
</dbReference>
<feature type="binding site" description="axial binding residue" evidence="6">
    <location>
        <position position="434"/>
    </location>
    <ligand>
        <name>heme</name>
        <dbReference type="ChEBI" id="CHEBI:30413"/>
    </ligand>
    <ligandPart>
        <name>Fe</name>
        <dbReference type="ChEBI" id="CHEBI:18248"/>
    </ligandPart>
</feature>
<protein>
    <submittedName>
        <fullName evidence="9">Uncharacterized protein</fullName>
    </submittedName>
</protein>
<evidence type="ECO:0000256" key="8">
    <source>
        <dbReference type="SAM" id="Phobius"/>
    </source>
</evidence>
<keyword evidence="8" id="KW-1133">Transmembrane helix</keyword>
<dbReference type="AlphaFoldDB" id="X0I443"/>
<dbReference type="Pfam" id="PF00067">
    <property type="entry name" value="p450"/>
    <property type="match status" value="1"/>
</dbReference>
<feature type="transmembrane region" description="Helical" evidence="8">
    <location>
        <begin position="6"/>
        <end position="29"/>
    </location>
</feature>
<keyword evidence="7" id="KW-0503">Monooxygenase</keyword>
<keyword evidence="4 6" id="KW-0479">Metal-binding</keyword>
<dbReference type="PRINTS" id="PR00385">
    <property type="entry name" value="P450"/>
</dbReference>
<evidence type="ECO:0000256" key="3">
    <source>
        <dbReference type="ARBA" id="ARBA00022617"/>
    </source>
</evidence>
<dbReference type="PANTHER" id="PTHR24305:SF166">
    <property type="entry name" value="CYTOCHROME P450 12A4, MITOCHONDRIAL-RELATED"/>
    <property type="match status" value="1"/>
</dbReference>
<evidence type="ECO:0000256" key="2">
    <source>
        <dbReference type="ARBA" id="ARBA00010617"/>
    </source>
</evidence>
<name>X0I443_FUSOX</name>
<comment type="cofactor">
    <cofactor evidence="1 6">
        <name>heme</name>
        <dbReference type="ChEBI" id="CHEBI:30413"/>
    </cofactor>
</comment>
<dbReference type="HOGENOM" id="CLU_001570_14_2_1"/>